<dbReference type="EMBL" id="JAYMYR010000010">
    <property type="protein sequence ID" value="KAK7334993.1"/>
    <property type="molecule type" value="Genomic_DNA"/>
</dbReference>
<dbReference type="Proteomes" id="UP001374584">
    <property type="component" value="Unassembled WGS sequence"/>
</dbReference>
<evidence type="ECO:0000313" key="2">
    <source>
        <dbReference type="Proteomes" id="UP001374584"/>
    </source>
</evidence>
<dbReference type="AlphaFoldDB" id="A0AAN9LJ36"/>
<name>A0AAN9LJ36_PHACN</name>
<comment type="caution">
    <text evidence="1">The sequence shown here is derived from an EMBL/GenBank/DDBJ whole genome shotgun (WGS) entry which is preliminary data.</text>
</comment>
<gene>
    <name evidence="1" type="ORF">VNO80_26762</name>
</gene>
<accession>A0AAN9LJ36</accession>
<organism evidence="1 2">
    <name type="scientific">Phaseolus coccineus</name>
    <name type="common">Scarlet runner bean</name>
    <name type="synonym">Phaseolus multiflorus</name>
    <dbReference type="NCBI Taxonomy" id="3886"/>
    <lineage>
        <taxon>Eukaryota</taxon>
        <taxon>Viridiplantae</taxon>
        <taxon>Streptophyta</taxon>
        <taxon>Embryophyta</taxon>
        <taxon>Tracheophyta</taxon>
        <taxon>Spermatophyta</taxon>
        <taxon>Magnoliopsida</taxon>
        <taxon>eudicotyledons</taxon>
        <taxon>Gunneridae</taxon>
        <taxon>Pentapetalae</taxon>
        <taxon>rosids</taxon>
        <taxon>fabids</taxon>
        <taxon>Fabales</taxon>
        <taxon>Fabaceae</taxon>
        <taxon>Papilionoideae</taxon>
        <taxon>50 kb inversion clade</taxon>
        <taxon>NPAAA clade</taxon>
        <taxon>indigoferoid/millettioid clade</taxon>
        <taxon>Phaseoleae</taxon>
        <taxon>Phaseolus</taxon>
    </lineage>
</organism>
<keyword evidence="2" id="KW-1185">Reference proteome</keyword>
<sequence length="123" mass="14163">MRSVEPNWKKFLSVQRKLQLRKGEIRTAIRTRGGGDRTHLSLRQERGWSERAVPLARSWIWSLGEGVEEDFVELDWGKKSVKDSATTLEIFPFLCRKLSISLLQARHLSASQSLLPPIFIFSV</sequence>
<protein>
    <submittedName>
        <fullName evidence="1">Uncharacterized protein</fullName>
    </submittedName>
</protein>
<proteinExistence type="predicted"/>
<evidence type="ECO:0000313" key="1">
    <source>
        <dbReference type="EMBL" id="KAK7334993.1"/>
    </source>
</evidence>
<reference evidence="1 2" key="1">
    <citation type="submission" date="2024-01" db="EMBL/GenBank/DDBJ databases">
        <title>The genomes of 5 underutilized Papilionoideae crops provide insights into root nodulation and disease resistanc.</title>
        <authorList>
            <person name="Jiang F."/>
        </authorList>
    </citation>
    <scope>NUCLEOTIDE SEQUENCE [LARGE SCALE GENOMIC DNA]</scope>
    <source>
        <strain evidence="1">JINMINGXINNONG_FW02</strain>
        <tissue evidence="1">Leaves</tissue>
    </source>
</reference>